<dbReference type="AlphaFoldDB" id="A0A183TEV5"/>
<dbReference type="Proteomes" id="UP000275846">
    <property type="component" value="Unassembled WGS sequence"/>
</dbReference>
<proteinExistence type="predicted"/>
<protein>
    <submittedName>
        <fullName evidence="4">SCAN box domain-containing protein</fullName>
    </submittedName>
</protein>
<evidence type="ECO:0000313" key="3">
    <source>
        <dbReference type="Proteomes" id="UP000275846"/>
    </source>
</evidence>
<name>A0A183TEV5_SCHSO</name>
<evidence type="ECO:0000256" key="1">
    <source>
        <dbReference type="SAM" id="MobiDB-lite"/>
    </source>
</evidence>
<evidence type="ECO:0000313" key="2">
    <source>
        <dbReference type="EMBL" id="VDM01389.1"/>
    </source>
</evidence>
<reference evidence="2 3" key="2">
    <citation type="submission" date="2018-11" db="EMBL/GenBank/DDBJ databases">
        <authorList>
            <consortium name="Pathogen Informatics"/>
        </authorList>
    </citation>
    <scope>NUCLEOTIDE SEQUENCE [LARGE SCALE GENOMIC DNA]</scope>
    <source>
        <strain evidence="2 3">NST_G2</strain>
    </source>
</reference>
<feature type="region of interest" description="Disordered" evidence="1">
    <location>
        <begin position="50"/>
        <end position="98"/>
    </location>
</feature>
<reference evidence="4" key="1">
    <citation type="submission" date="2016-06" db="UniProtKB">
        <authorList>
            <consortium name="WormBaseParasite"/>
        </authorList>
    </citation>
    <scope>IDENTIFICATION</scope>
</reference>
<accession>A0A183TEV5</accession>
<organism evidence="4">
    <name type="scientific">Schistocephalus solidus</name>
    <name type="common">Tapeworm</name>
    <dbReference type="NCBI Taxonomy" id="70667"/>
    <lineage>
        <taxon>Eukaryota</taxon>
        <taxon>Metazoa</taxon>
        <taxon>Spiralia</taxon>
        <taxon>Lophotrochozoa</taxon>
        <taxon>Platyhelminthes</taxon>
        <taxon>Cestoda</taxon>
        <taxon>Eucestoda</taxon>
        <taxon>Diphyllobothriidea</taxon>
        <taxon>Diphyllobothriidae</taxon>
        <taxon>Schistocephalus</taxon>
    </lineage>
</organism>
<dbReference type="EMBL" id="UYSU01039508">
    <property type="protein sequence ID" value="VDM01389.1"/>
    <property type="molecule type" value="Genomic_DNA"/>
</dbReference>
<keyword evidence="3" id="KW-1185">Reference proteome</keyword>
<sequence>MNATALNARVLEQFLRWSPRPQIRKALLLDQLPAIDKALTMAREEEVLQGACEQPPRSLLQPCSPTPSKTPAPKRLGTPAPAAPLPAEITGDGLSPVN</sequence>
<gene>
    <name evidence="2" type="ORF">SSLN_LOCUS15003</name>
</gene>
<evidence type="ECO:0000313" key="4">
    <source>
        <dbReference type="WBParaSite" id="SSLN_0001556401-mRNA-1"/>
    </source>
</evidence>
<dbReference type="WBParaSite" id="SSLN_0001556401-mRNA-1">
    <property type="protein sequence ID" value="SSLN_0001556401-mRNA-1"/>
    <property type="gene ID" value="SSLN_0001556401"/>
</dbReference>